<keyword evidence="1" id="KW-0732">Signal</keyword>
<feature type="chain" id="PRO_5044024650" evidence="1">
    <location>
        <begin position="20"/>
        <end position="141"/>
    </location>
</feature>
<gene>
    <name evidence="2" type="ORF">O3P69_003608</name>
</gene>
<dbReference type="Proteomes" id="UP001487740">
    <property type="component" value="Unassembled WGS sequence"/>
</dbReference>
<evidence type="ECO:0000313" key="3">
    <source>
        <dbReference type="Proteomes" id="UP001487740"/>
    </source>
</evidence>
<name>A0AAW0UKL1_SCYPA</name>
<feature type="signal peptide" evidence="1">
    <location>
        <begin position="1"/>
        <end position="19"/>
    </location>
</feature>
<evidence type="ECO:0000256" key="1">
    <source>
        <dbReference type="SAM" id="SignalP"/>
    </source>
</evidence>
<dbReference type="AlphaFoldDB" id="A0AAW0UKL1"/>
<keyword evidence="3" id="KW-1185">Reference proteome</keyword>
<evidence type="ECO:0000313" key="2">
    <source>
        <dbReference type="EMBL" id="KAK8399708.1"/>
    </source>
</evidence>
<comment type="caution">
    <text evidence="2">The sequence shown here is derived from an EMBL/GenBank/DDBJ whole genome shotgun (WGS) entry which is preliminary data.</text>
</comment>
<accession>A0AAW0UKL1</accession>
<proteinExistence type="predicted"/>
<dbReference type="EMBL" id="JARAKH010000011">
    <property type="protein sequence ID" value="KAK8399708.1"/>
    <property type="molecule type" value="Genomic_DNA"/>
</dbReference>
<protein>
    <submittedName>
        <fullName evidence="2">Uncharacterized protein</fullName>
    </submittedName>
</protein>
<organism evidence="2 3">
    <name type="scientific">Scylla paramamosain</name>
    <name type="common">Mud crab</name>
    <dbReference type="NCBI Taxonomy" id="85552"/>
    <lineage>
        <taxon>Eukaryota</taxon>
        <taxon>Metazoa</taxon>
        <taxon>Ecdysozoa</taxon>
        <taxon>Arthropoda</taxon>
        <taxon>Crustacea</taxon>
        <taxon>Multicrustacea</taxon>
        <taxon>Malacostraca</taxon>
        <taxon>Eumalacostraca</taxon>
        <taxon>Eucarida</taxon>
        <taxon>Decapoda</taxon>
        <taxon>Pleocyemata</taxon>
        <taxon>Brachyura</taxon>
        <taxon>Eubrachyura</taxon>
        <taxon>Portunoidea</taxon>
        <taxon>Portunidae</taxon>
        <taxon>Portuninae</taxon>
        <taxon>Scylla</taxon>
    </lineage>
</organism>
<sequence length="141" mass="16103">MKFAVTLASFLVLFALSSAQTDVGWCRCGSFVSSRHMEIMVLELPEITINDCDSHNQCKNACSKEINTMTNNMDLWSTVDGDTVGQYFCNELFQHGFFWIHNSYIHGYYEVCGGPWEYTGIDSQQQLCCTNHEHIHCVSRI</sequence>
<reference evidence="2 3" key="1">
    <citation type="submission" date="2023-03" db="EMBL/GenBank/DDBJ databases">
        <title>High-quality genome of Scylla paramamosain provides insights in environmental adaptation.</title>
        <authorList>
            <person name="Zhang L."/>
        </authorList>
    </citation>
    <scope>NUCLEOTIDE SEQUENCE [LARGE SCALE GENOMIC DNA]</scope>
    <source>
        <strain evidence="2">LZ_2023a</strain>
        <tissue evidence="2">Muscle</tissue>
    </source>
</reference>